<keyword evidence="2" id="KW-1185">Reference proteome</keyword>
<sequence length="207" mass="22687">MFSANQRIPVDPTHCVPITTVCKISSSQTTVQKARKSTAVSDSVAGSNSNGSVDSRELDRLKFLNPGKAMKELQFNWPEGNLTRNYRKQLASRHSQRDREKGALHQDLGRGMFAAHPSDCGPAVYHTDNTQSQPYNQLSAPIRSTQRDDGLFVLGDFNPRVGRDPTACSGVIGLRSVGSLNENGDCLLHLCTTQKLATTNTRFQLNA</sequence>
<protein>
    <recommendedName>
        <fullName evidence="3">Endonuclease/exonuclease/phosphatase domain-containing protein</fullName>
    </recommendedName>
</protein>
<evidence type="ECO:0000313" key="2">
    <source>
        <dbReference type="Proteomes" id="UP000324629"/>
    </source>
</evidence>
<proteinExistence type="predicted"/>
<name>A0A5J4NGR5_9TREM</name>
<comment type="caution">
    <text evidence="1">The sequence shown here is derived from an EMBL/GenBank/DDBJ whole genome shotgun (WGS) entry which is preliminary data.</text>
</comment>
<dbReference type="EMBL" id="QNGE01002949">
    <property type="protein sequence ID" value="KAA3674737.1"/>
    <property type="molecule type" value="Genomic_DNA"/>
</dbReference>
<accession>A0A5J4NGR5</accession>
<dbReference type="Proteomes" id="UP000324629">
    <property type="component" value="Unassembled WGS sequence"/>
</dbReference>
<reference evidence="1 2" key="1">
    <citation type="journal article" date="2019" name="Gigascience">
        <title>Whole-genome sequence of the oriental lung fluke Paragonimus westermani.</title>
        <authorList>
            <person name="Oey H."/>
            <person name="Zakrzewski M."/>
            <person name="Narain K."/>
            <person name="Devi K.R."/>
            <person name="Agatsuma T."/>
            <person name="Nawaratna S."/>
            <person name="Gobert G.N."/>
            <person name="Jones M.K."/>
            <person name="Ragan M.A."/>
            <person name="McManus D.P."/>
            <person name="Krause L."/>
        </authorList>
    </citation>
    <scope>NUCLEOTIDE SEQUENCE [LARGE SCALE GENOMIC DNA]</scope>
    <source>
        <strain evidence="1 2">IND2009</strain>
    </source>
</reference>
<gene>
    <name evidence="1" type="ORF">DEA37_0002402</name>
</gene>
<dbReference type="AlphaFoldDB" id="A0A5J4NGR5"/>
<evidence type="ECO:0000313" key="1">
    <source>
        <dbReference type="EMBL" id="KAA3674737.1"/>
    </source>
</evidence>
<organism evidence="1 2">
    <name type="scientific">Paragonimus westermani</name>
    <dbReference type="NCBI Taxonomy" id="34504"/>
    <lineage>
        <taxon>Eukaryota</taxon>
        <taxon>Metazoa</taxon>
        <taxon>Spiralia</taxon>
        <taxon>Lophotrochozoa</taxon>
        <taxon>Platyhelminthes</taxon>
        <taxon>Trematoda</taxon>
        <taxon>Digenea</taxon>
        <taxon>Plagiorchiida</taxon>
        <taxon>Troglotremata</taxon>
        <taxon>Troglotrematidae</taxon>
        <taxon>Paragonimus</taxon>
    </lineage>
</organism>
<evidence type="ECO:0008006" key="3">
    <source>
        <dbReference type="Google" id="ProtNLM"/>
    </source>
</evidence>